<proteinExistence type="predicted"/>
<accession>A0ABX4YER9</accession>
<keyword evidence="2" id="KW-1185">Reference proteome</keyword>
<reference evidence="1" key="1">
    <citation type="submission" date="2018-01" db="EMBL/GenBank/DDBJ databases">
        <title>Genomic characterization of Leptospira inadai serogroup Lyme isolated from captured rat in Brazil and comparative analysis with human reference strain.</title>
        <authorList>
            <person name="Moreno L.Z."/>
            <person name="Loureiro A.P."/>
            <person name="Miraglia F."/>
            <person name="Kremer F.S."/>
            <person name="Eslabao M.R."/>
            <person name="Dellagostin O.A."/>
            <person name="Lilenbaum W."/>
            <person name="Moreno A.M."/>
        </authorList>
    </citation>
    <scope>NUCLEOTIDE SEQUENCE [LARGE SCALE GENOMIC DNA]</scope>
    <source>
        <strain evidence="1">M34/99</strain>
    </source>
</reference>
<dbReference type="EMBL" id="MCRM02000024">
    <property type="protein sequence ID" value="PNV73319.1"/>
    <property type="molecule type" value="Genomic_DNA"/>
</dbReference>
<gene>
    <name evidence="1" type="ORF">BES34_017655</name>
</gene>
<organism evidence="1 2">
    <name type="scientific">Leptospira inadai serovar Lyme</name>
    <dbReference type="NCBI Taxonomy" id="293084"/>
    <lineage>
        <taxon>Bacteria</taxon>
        <taxon>Pseudomonadati</taxon>
        <taxon>Spirochaetota</taxon>
        <taxon>Spirochaetia</taxon>
        <taxon>Leptospirales</taxon>
        <taxon>Leptospiraceae</taxon>
        <taxon>Leptospira</taxon>
    </lineage>
</organism>
<protein>
    <submittedName>
        <fullName evidence="1">Uncharacterized protein</fullName>
    </submittedName>
</protein>
<name>A0ABX4YER9_9LEPT</name>
<sequence>MKGTIAGINGKDNKVIIMTDCGYTYGIANVEYMRVNQVVSGDLRGNGFEILTNLSSGDDFVLEIEAYDCTKEAALLLLNEN</sequence>
<evidence type="ECO:0000313" key="2">
    <source>
        <dbReference type="Proteomes" id="UP000094669"/>
    </source>
</evidence>
<comment type="caution">
    <text evidence="1">The sequence shown here is derived from an EMBL/GenBank/DDBJ whole genome shotgun (WGS) entry which is preliminary data.</text>
</comment>
<evidence type="ECO:0000313" key="1">
    <source>
        <dbReference type="EMBL" id="PNV73319.1"/>
    </source>
</evidence>
<dbReference type="Proteomes" id="UP000094669">
    <property type="component" value="Unassembled WGS sequence"/>
</dbReference>
<dbReference type="RefSeq" id="WP_010410926.1">
    <property type="nucleotide sequence ID" value="NZ_MCRM02000024.1"/>
</dbReference>